<organism evidence="1 2">
    <name type="scientific">Coccidioides immitis (strain RS)</name>
    <name type="common">Valley fever fungus</name>
    <dbReference type="NCBI Taxonomy" id="246410"/>
    <lineage>
        <taxon>Eukaryota</taxon>
        <taxon>Fungi</taxon>
        <taxon>Dikarya</taxon>
        <taxon>Ascomycota</taxon>
        <taxon>Pezizomycotina</taxon>
        <taxon>Eurotiomycetes</taxon>
        <taxon>Eurotiomycetidae</taxon>
        <taxon>Onygenales</taxon>
        <taxon>Onygenaceae</taxon>
        <taxon>Coccidioides</taxon>
    </lineage>
</organism>
<evidence type="ECO:0000313" key="1">
    <source>
        <dbReference type="EMBL" id="KJF60017.1"/>
    </source>
</evidence>
<sequence>MRLFMRISIDFRTDKLITGQPSFFRFKHTFVFHHQQRWSFMLSIKTEKQQHSVSPADQTKLKKVEPVPTHSHWKAMVHGSPQSSNQVFQKLLTCHRP</sequence>
<protein>
    <submittedName>
        <fullName evidence="1">Uncharacterized protein</fullName>
    </submittedName>
</protein>
<accession>A0A0D8JRV2</accession>
<dbReference type="Proteomes" id="UP000001261">
    <property type="component" value="Unassembled WGS sequence"/>
</dbReference>
<reference evidence="2" key="1">
    <citation type="journal article" date="2009" name="Genome Res.">
        <title>Comparative genomic analyses of the human fungal pathogens Coccidioides and their relatives.</title>
        <authorList>
            <person name="Sharpton T.J."/>
            <person name="Stajich J.E."/>
            <person name="Rounsley S.D."/>
            <person name="Gardner M.J."/>
            <person name="Wortman J.R."/>
            <person name="Jordar V.S."/>
            <person name="Maiti R."/>
            <person name="Kodira C.D."/>
            <person name="Neafsey D.E."/>
            <person name="Zeng Q."/>
            <person name="Hung C.-Y."/>
            <person name="McMahan C."/>
            <person name="Muszewska A."/>
            <person name="Grynberg M."/>
            <person name="Mandel M.A."/>
            <person name="Kellner E.M."/>
            <person name="Barker B.M."/>
            <person name="Galgiani J.N."/>
            <person name="Orbach M.J."/>
            <person name="Kirkland T.N."/>
            <person name="Cole G.T."/>
            <person name="Henn M.R."/>
            <person name="Birren B.W."/>
            <person name="Taylor J.W."/>
        </authorList>
    </citation>
    <scope>NUCLEOTIDE SEQUENCE [LARGE SCALE GENOMIC DNA]</scope>
    <source>
        <strain evidence="2">RS</strain>
    </source>
</reference>
<proteinExistence type="predicted"/>
<dbReference type="AlphaFoldDB" id="A0A0D8JRV2"/>
<dbReference type="InParanoid" id="A0A0D8JRV2"/>
<dbReference type="GeneID" id="24163495"/>
<evidence type="ECO:0000313" key="2">
    <source>
        <dbReference type="Proteomes" id="UP000001261"/>
    </source>
</evidence>
<dbReference type="EMBL" id="GG704911">
    <property type="protein sequence ID" value="KJF60017.1"/>
    <property type="molecule type" value="Genomic_DNA"/>
</dbReference>
<dbReference type="VEuPathDB" id="FungiDB:CIMG_10944"/>
<dbReference type="KEGG" id="cim:CIMG_10944"/>
<keyword evidence="2" id="KW-1185">Reference proteome</keyword>
<reference evidence="2" key="2">
    <citation type="journal article" date="2010" name="Genome Res.">
        <title>Population genomic sequencing of Coccidioides fungi reveals recent hybridization and transposon control.</title>
        <authorList>
            <person name="Neafsey D.E."/>
            <person name="Barker B.M."/>
            <person name="Sharpton T.J."/>
            <person name="Stajich J.E."/>
            <person name="Park D.J."/>
            <person name="Whiston E."/>
            <person name="Hung C.-Y."/>
            <person name="McMahan C."/>
            <person name="White J."/>
            <person name="Sykes S."/>
            <person name="Heiman D."/>
            <person name="Young S."/>
            <person name="Zeng Q."/>
            <person name="Abouelleil A."/>
            <person name="Aftuck L."/>
            <person name="Bessette D."/>
            <person name="Brown A."/>
            <person name="FitzGerald M."/>
            <person name="Lui A."/>
            <person name="Macdonald J.P."/>
            <person name="Priest M."/>
            <person name="Orbach M.J."/>
            <person name="Galgiani J.N."/>
            <person name="Kirkland T.N."/>
            <person name="Cole G.T."/>
            <person name="Birren B.W."/>
            <person name="Henn M.R."/>
            <person name="Taylor J.W."/>
            <person name="Rounsley S.D."/>
        </authorList>
    </citation>
    <scope>GENOME REANNOTATION</scope>
    <source>
        <strain evidence="2">RS</strain>
    </source>
</reference>
<name>A0A0D8JRV2_COCIM</name>
<dbReference type="RefSeq" id="XP_012214378.1">
    <property type="nucleotide sequence ID" value="XM_012358955.1"/>
</dbReference>
<gene>
    <name evidence="1" type="ORF">CIMG_10944</name>
</gene>